<dbReference type="GO" id="GO:0005525">
    <property type="term" value="F:GTP binding"/>
    <property type="evidence" value="ECO:0007669"/>
    <property type="project" value="UniProtKB-KW"/>
</dbReference>
<gene>
    <name evidence="5" type="primary">Aste57867_16508</name>
    <name evidence="4" type="ORF">As57867_016451</name>
    <name evidence="5" type="ORF">ASTE57867_16508</name>
</gene>
<evidence type="ECO:0000256" key="2">
    <source>
        <dbReference type="ARBA" id="ARBA00023134"/>
    </source>
</evidence>
<evidence type="ECO:0000313" key="6">
    <source>
        <dbReference type="Proteomes" id="UP000332933"/>
    </source>
</evidence>
<protein>
    <submittedName>
        <fullName evidence="5">Aste57867_16508 protein</fullName>
    </submittedName>
</protein>
<sequence length="221" mass="23709">MTRPFRRIGAPCMGPVPSKPGAKWRKGTAVDMEPGILPKYKVIIVGGASVGKSSIFARLMRNEFNQVPESSVGVNIGMKSIQLEGHPPVVVELWDVPSIPGQDKSSQRLYFDGCHGVLFIYSSADAASLKHVRSYHAALGEVYPNETAPLPSILVKNKSDGVDQPSTDIDDCMWLEAWPSDQCALSAKLNHGVFPALRLLLAHIVGPSASSPSPLPPLSSS</sequence>
<evidence type="ECO:0000256" key="3">
    <source>
        <dbReference type="SAM" id="MobiDB-lite"/>
    </source>
</evidence>
<dbReference type="SMART" id="SM00175">
    <property type="entry name" value="RAB"/>
    <property type="match status" value="1"/>
</dbReference>
<dbReference type="Proteomes" id="UP000332933">
    <property type="component" value="Unassembled WGS sequence"/>
</dbReference>
<dbReference type="EMBL" id="CAADRA010005908">
    <property type="protein sequence ID" value="VFT93282.1"/>
    <property type="molecule type" value="Genomic_DNA"/>
</dbReference>
<dbReference type="PROSITE" id="PS51419">
    <property type="entry name" value="RAB"/>
    <property type="match status" value="1"/>
</dbReference>
<evidence type="ECO:0000313" key="4">
    <source>
        <dbReference type="EMBL" id="KAF0692414.1"/>
    </source>
</evidence>
<proteinExistence type="predicted"/>
<feature type="region of interest" description="Disordered" evidence="3">
    <location>
        <begin position="1"/>
        <end position="25"/>
    </location>
</feature>
<dbReference type="OrthoDB" id="265044at2759"/>
<dbReference type="AlphaFoldDB" id="A0A485L5L4"/>
<dbReference type="Gene3D" id="3.40.50.300">
    <property type="entry name" value="P-loop containing nucleotide triphosphate hydrolases"/>
    <property type="match status" value="1"/>
</dbReference>
<dbReference type="GO" id="GO:0003924">
    <property type="term" value="F:GTPase activity"/>
    <property type="evidence" value="ECO:0007669"/>
    <property type="project" value="InterPro"/>
</dbReference>
<name>A0A485L5L4_9STRA</name>
<dbReference type="EMBL" id="VJMH01005887">
    <property type="protein sequence ID" value="KAF0692414.1"/>
    <property type="molecule type" value="Genomic_DNA"/>
</dbReference>
<dbReference type="Pfam" id="PF00071">
    <property type="entry name" value="Ras"/>
    <property type="match status" value="1"/>
</dbReference>
<keyword evidence="6" id="KW-1185">Reference proteome</keyword>
<reference evidence="5 6" key="1">
    <citation type="submission" date="2019-03" db="EMBL/GenBank/DDBJ databases">
        <authorList>
            <person name="Gaulin E."/>
            <person name="Dumas B."/>
        </authorList>
    </citation>
    <scope>NUCLEOTIDE SEQUENCE [LARGE SCALE GENOMIC DNA]</scope>
    <source>
        <strain evidence="5">CBS 568.67</strain>
    </source>
</reference>
<reference evidence="4" key="2">
    <citation type="submission" date="2019-06" db="EMBL/GenBank/DDBJ databases">
        <title>Genomics analysis of Aphanomyces spp. identifies a new class of oomycete effector associated with host adaptation.</title>
        <authorList>
            <person name="Gaulin E."/>
        </authorList>
    </citation>
    <scope>NUCLEOTIDE SEQUENCE</scope>
    <source>
        <strain evidence="4">CBS 578.67</strain>
    </source>
</reference>
<evidence type="ECO:0000256" key="1">
    <source>
        <dbReference type="ARBA" id="ARBA00022741"/>
    </source>
</evidence>
<organism evidence="5 6">
    <name type="scientific">Aphanomyces stellatus</name>
    <dbReference type="NCBI Taxonomy" id="120398"/>
    <lineage>
        <taxon>Eukaryota</taxon>
        <taxon>Sar</taxon>
        <taxon>Stramenopiles</taxon>
        <taxon>Oomycota</taxon>
        <taxon>Saprolegniomycetes</taxon>
        <taxon>Saprolegniales</taxon>
        <taxon>Verrucalvaceae</taxon>
        <taxon>Aphanomyces</taxon>
    </lineage>
</organism>
<dbReference type="PRINTS" id="PR00449">
    <property type="entry name" value="RASTRNSFRMNG"/>
</dbReference>
<dbReference type="InterPro" id="IPR001806">
    <property type="entry name" value="Small_GTPase"/>
</dbReference>
<dbReference type="InterPro" id="IPR050227">
    <property type="entry name" value="Rab"/>
</dbReference>
<dbReference type="SMART" id="SM00173">
    <property type="entry name" value="RAS"/>
    <property type="match status" value="1"/>
</dbReference>
<evidence type="ECO:0000313" key="5">
    <source>
        <dbReference type="EMBL" id="VFT93282.1"/>
    </source>
</evidence>
<dbReference type="SUPFAM" id="SSF52540">
    <property type="entry name" value="P-loop containing nucleoside triphosphate hydrolases"/>
    <property type="match status" value="1"/>
</dbReference>
<keyword evidence="2" id="KW-0342">GTP-binding</keyword>
<dbReference type="InterPro" id="IPR027417">
    <property type="entry name" value="P-loop_NTPase"/>
</dbReference>
<dbReference type="PANTHER" id="PTHR47977">
    <property type="entry name" value="RAS-RELATED PROTEIN RAB"/>
    <property type="match status" value="1"/>
</dbReference>
<accession>A0A485L5L4</accession>
<keyword evidence="1" id="KW-0547">Nucleotide-binding</keyword>